<accession>A0ABR9KVW4</accession>
<dbReference type="EMBL" id="JADBEF010000001">
    <property type="protein sequence ID" value="MBE1565901.1"/>
    <property type="molecule type" value="Genomic_DNA"/>
</dbReference>
<organism evidence="1 2">
    <name type="scientific">Nonomuraea africana</name>
    <dbReference type="NCBI Taxonomy" id="46171"/>
    <lineage>
        <taxon>Bacteria</taxon>
        <taxon>Bacillati</taxon>
        <taxon>Actinomycetota</taxon>
        <taxon>Actinomycetes</taxon>
        <taxon>Streptosporangiales</taxon>
        <taxon>Streptosporangiaceae</taxon>
        <taxon>Nonomuraea</taxon>
    </lineage>
</organism>
<comment type="caution">
    <text evidence="1">The sequence shown here is derived from an EMBL/GenBank/DDBJ whole genome shotgun (WGS) entry which is preliminary data.</text>
</comment>
<name>A0ABR9KVW4_9ACTN</name>
<evidence type="ECO:0000313" key="1">
    <source>
        <dbReference type="EMBL" id="MBE1565901.1"/>
    </source>
</evidence>
<evidence type="ECO:0000313" key="2">
    <source>
        <dbReference type="Proteomes" id="UP000661607"/>
    </source>
</evidence>
<keyword evidence="2" id="KW-1185">Reference proteome</keyword>
<protein>
    <submittedName>
        <fullName evidence="1">Uncharacterized protein</fullName>
    </submittedName>
</protein>
<gene>
    <name evidence="1" type="ORF">H4W81_008680</name>
</gene>
<dbReference type="RefSeq" id="WP_192780034.1">
    <property type="nucleotide sequence ID" value="NZ_BAAASY010000010.1"/>
</dbReference>
<reference evidence="1 2" key="1">
    <citation type="submission" date="2020-10" db="EMBL/GenBank/DDBJ databases">
        <title>Sequencing the genomes of 1000 actinobacteria strains.</title>
        <authorList>
            <person name="Klenk H.-P."/>
        </authorList>
    </citation>
    <scope>NUCLEOTIDE SEQUENCE [LARGE SCALE GENOMIC DNA]</scope>
    <source>
        <strain evidence="1 2">DSM 43748</strain>
    </source>
</reference>
<sequence>MSPKVVLEHAWSSARQDLARAVAAWEEELPPVQAWRNRWTLGSRQLRYGRDGRWCPFAERAGEWWPSGAQEREPAALVDQG</sequence>
<dbReference type="Proteomes" id="UP000661607">
    <property type="component" value="Unassembled WGS sequence"/>
</dbReference>
<proteinExistence type="predicted"/>